<evidence type="ECO:0000313" key="2">
    <source>
        <dbReference type="Proteomes" id="UP000322234"/>
    </source>
</evidence>
<dbReference type="EMBL" id="VBQZ03000022">
    <property type="protein sequence ID" value="MXQ84702.1"/>
    <property type="molecule type" value="Genomic_DNA"/>
</dbReference>
<accession>A0A6B0R618</accession>
<evidence type="ECO:0000313" key="1">
    <source>
        <dbReference type="EMBL" id="MXQ84702.1"/>
    </source>
</evidence>
<gene>
    <name evidence="1" type="ORF">E5288_WYG016731</name>
</gene>
<protein>
    <submittedName>
        <fullName evidence="1">Uncharacterized protein</fullName>
    </submittedName>
</protein>
<sequence length="130" mass="14868">MFKSELCEAHRDATPRKSLFTFKGPKQLRQKKETRQSHSFKQTLIRRIAQSDPSSDLSSWELGYGEAEKKTADAQRSSSCGIVPILIPFNPKRKATFSVFIHPAAAHIEDFKKWQMAVLSKATLHYQTME</sequence>
<reference evidence="1" key="1">
    <citation type="submission" date="2019-10" db="EMBL/GenBank/DDBJ databases">
        <title>The sequence and de novo assembly of the wild yak genome.</title>
        <authorList>
            <person name="Liu Y."/>
        </authorList>
    </citation>
    <scope>NUCLEOTIDE SEQUENCE [LARGE SCALE GENOMIC DNA]</scope>
    <source>
        <strain evidence="1">WY2019</strain>
    </source>
</reference>
<organism evidence="1 2">
    <name type="scientific">Bos mutus</name>
    <name type="common">wild yak</name>
    <dbReference type="NCBI Taxonomy" id="72004"/>
    <lineage>
        <taxon>Eukaryota</taxon>
        <taxon>Metazoa</taxon>
        <taxon>Chordata</taxon>
        <taxon>Craniata</taxon>
        <taxon>Vertebrata</taxon>
        <taxon>Euteleostomi</taxon>
        <taxon>Mammalia</taxon>
        <taxon>Eutheria</taxon>
        <taxon>Laurasiatheria</taxon>
        <taxon>Artiodactyla</taxon>
        <taxon>Ruminantia</taxon>
        <taxon>Pecora</taxon>
        <taxon>Bovidae</taxon>
        <taxon>Bovinae</taxon>
        <taxon>Bos</taxon>
    </lineage>
</organism>
<dbReference type="AlphaFoldDB" id="A0A6B0R618"/>
<dbReference type="Proteomes" id="UP000322234">
    <property type="component" value="Unassembled WGS sequence"/>
</dbReference>
<keyword evidence="2" id="KW-1185">Reference proteome</keyword>
<proteinExistence type="predicted"/>
<comment type="caution">
    <text evidence="1">The sequence shown here is derived from an EMBL/GenBank/DDBJ whole genome shotgun (WGS) entry which is preliminary data.</text>
</comment>
<name>A0A6B0R618_9CETA</name>